<protein>
    <submittedName>
        <fullName evidence="2">Uncharacterized protein</fullName>
    </submittedName>
</protein>
<comment type="caution">
    <text evidence="2">The sequence shown here is derived from an EMBL/GenBank/DDBJ whole genome shotgun (WGS) entry which is preliminary data.</text>
</comment>
<dbReference type="Gene3D" id="3.30.559.10">
    <property type="entry name" value="Chloramphenicol acetyltransferase-like domain"/>
    <property type="match status" value="1"/>
</dbReference>
<organism evidence="2 3">
    <name type="scientific">Eragrostis curvula</name>
    <name type="common">weeping love grass</name>
    <dbReference type="NCBI Taxonomy" id="38414"/>
    <lineage>
        <taxon>Eukaryota</taxon>
        <taxon>Viridiplantae</taxon>
        <taxon>Streptophyta</taxon>
        <taxon>Embryophyta</taxon>
        <taxon>Tracheophyta</taxon>
        <taxon>Spermatophyta</taxon>
        <taxon>Magnoliopsida</taxon>
        <taxon>Liliopsida</taxon>
        <taxon>Poales</taxon>
        <taxon>Poaceae</taxon>
        <taxon>PACMAD clade</taxon>
        <taxon>Chloridoideae</taxon>
        <taxon>Eragrostideae</taxon>
        <taxon>Eragrostidinae</taxon>
        <taxon>Eragrostis</taxon>
    </lineage>
</organism>
<gene>
    <name evidence="2" type="ORF">EJB05_55958</name>
</gene>
<proteinExistence type="predicted"/>
<accession>A0A5J9SIJ0</accession>
<evidence type="ECO:0000256" key="1">
    <source>
        <dbReference type="SAM" id="MobiDB-lite"/>
    </source>
</evidence>
<keyword evidence="3" id="KW-1185">Reference proteome</keyword>
<dbReference type="GO" id="GO:0016747">
    <property type="term" value="F:acyltransferase activity, transferring groups other than amino-acyl groups"/>
    <property type="evidence" value="ECO:0007669"/>
    <property type="project" value="UniProtKB-ARBA"/>
</dbReference>
<evidence type="ECO:0000313" key="3">
    <source>
        <dbReference type="Proteomes" id="UP000324897"/>
    </source>
</evidence>
<dbReference type="Proteomes" id="UP000324897">
    <property type="component" value="Unassembled WGS sequence"/>
</dbReference>
<name>A0A5J9SIJ0_9POAL</name>
<feature type="region of interest" description="Disordered" evidence="1">
    <location>
        <begin position="1"/>
        <end position="24"/>
    </location>
</feature>
<sequence length="272" mass="30404">MLAADGHAVGPCHPRRRCRPRSGDRVRAREPSRCRVRAPRRRVQAVWNREREQRSRQCRRRRFDRVYLLAEVDGVAASRTARCRAWWRICCGASPRRAGSTGAWSPWRESPSTAAHAWATRCRWFRKNSSATSSVRAWTTEAELTETPLGHSAELVSHAVPRVDDCSLLPVFCRLSELRRRGGRAAGAVGGRGEDDAQPGRRGVQPSSATSIGSGAPFFHMRGYVAEEGLVVLVPSLFGDGSFYAYVKLFRRDMDVFKDCCYSLLAAADARL</sequence>
<dbReference type="EMBL" id="RWGY01000817">
    <property type="protein sequence ID" value="TVT98728.1"/>
    <property type="molecule type" value="Genomic_DNA"/>
</dbReference>
<evidence type="ECO:0000313" key="2">
    <source>
        <dbReference type="EMBL" id="TVT98728.1"/>
    </source>
</evidence>
<dbReference type="InterPro" id="IPR023213">
    <property type="entry name" value="CAT-like_dom_sf"/>
</dbReference>
<reference evidence="2 3" key="1">
    <citation type="journal article" date="2019" name="Sci. Rep.">
        <title>A high-quality genome of Eragrostis curvula grass provides insights into Poaceae evolution and supports new strategies to enhance forage quality.</title>
        <authorList>
            <person name="Carballo J."/>
            <person name="Santos B.A.C.M."/>
            <person name="Zappacosta D."/>
            <person name="Garbus I."/>
            <person name="Selva J.P."/>
            <person name="Gallo C.A."/>
            <person name="Diaz A."/>
            <person name="Albertini E."/>
            <person name="Caccamo M."/>
            <person name="Echenique V."/>
        </authorList>
    </citation>
    <scope>NUCLEOTIDE SEQUENCE [LARGE SCALE GENOMIC DNA]</scope>
    <source>
        <strain evidence="3">cv. Victoria</strain>
        <tissue evidence="2">Leaf</tissue>
    </source>
</reference>
<dbReference type="AlphaFoldDB" id="A0A5J9SIJ0"/>
<feature type="region of interest" description="Disordered" evidence="1">
    <location>
        <begin position="185"/>
        <end position="211"/>
    </location>
</feature>
<feature type="non-terminal residue" evidence="2">
    <location>
        <position position="1"/>
    </location>
</feature>
<dbReference type="Gramene" id="TVT98728">
    <property type="protein sequence ID" value="TVT98728"/>
    <property type="gene ID" value="EJB05_55958"/>
</dbReference>